<name>A0A103DXH9_9BURK</name>
<reference evidence="2 4" key="1">
    <citation type="submission" date="2015-11" db="EMBL/GenBank/DDBJ databases">
        <title>Expanding the genomic diversity of Burkholderia species for the development of highly accurate diagnostics.</title>
        <authorList>
            <person name="Sahl J."/>
            <person name="Keim P."/>
            <person name="Wagner D."/>
        </authorList>
    </citation>
    <scope>NUCLEOTIDE SEQUENCE [LARGE SCALE GENOMIC DNA]</scope>
    <source>
        <strain evidence="2 4">TSV85</strain>
    </source>
</reference>
<evidence type="ECO:0000313" key="3">
    <source>
        <dbReference type="EMBL" id="SMG02474.1"/>
    </source>
</evidence>
<keyword evidence="1" id="KW-1133">Transmembrane helix</keyword>
<accession>A0A103DXH9</accession>
<reference evidence="3 5" key="2">
    <citation type="submission" date="2017-04" db="EMBL/GenBank/DDBJ databases">
        <authorList>
            <person name="Afonso C.L."/>
            <person name="Miller P.J."/>
            <person name="Scott M.A."/>
            <person name="Spackman E."/>
            <person name="Goraichik I."/>
            <person name="Dimitrov K.M."/>
            <person name="Suarez D.L."/>
            <person name="Swayne D.E."/>
        </authorList>
    </citation>
    <scope>NUCLEOTIDE SEQUENCE [LARGE SCALE GENOMIC DNA]</scope>
    <source>
        <strain evidence="3">LMG 28154</strain>
    </source>
</reference>
<keyword evidence="1" id="KW-0812">Transmembrane</keyword>
<dbReference type="Proteomes" id="UP000198460">
    <property type="component" value="Unassembled WGS sequence"/>
</dbReference>
<keyword evidence="4" id="KW-1185">Reference proteome</keyword>
<dbReference type="EMBL" id="FXAN01000102">
    <property type="protein sequence ID" value="SMG02474.1"/>
    <property type="molecule type" value="Genomic_DNA"/>
</dbReference>
<sequence length="110" mass="11678">MIRGRLSAMAYPDRWKIHLLGSSLATCWIDLALTHAACRQPWLAQLTPAAHAALVGGLGALAVLALPMLAARVRPRWPFEGGVSTASLARGRLLGVALGVVLSLLFRVSN</sequence>
<dbReference type="RefSeq" id="WP_059519898.1">
    <property type="nucleotide sequence ID" value="NZ_CP013448.1"/>
</dbReference>
<evidence type="ECO:0000313" key="4">
    <source>
        <dbReference type="Proteomes" id="UP000062788"/>
    </source>
</evidence>
<evidence type="ECO:0000313" key="5">
    <source>
        <dbReference type="Proteomes" id="UP000198460"/>
    </source>
</evidence>
<keyword evidence="1" id="KW-0472">Membrane</keyword>
<evidence type="ECO:0000313" key="2">
    <source>
        <dbReference type="EMBL" id="KVE24211.1"/>
    </source>
</evidence>
<feature type="transmembrane region" description="Helical" evidence="1">
    <location>
        <begin position="91"/>
        <end position="109"/>
    </location>
</feature>
<gene>
    <name evidence="3" type="ORF">BSIN_5124</name>
    <name evidence="2" type="ORF">WS67_01215</name>
</gene>
<dbReference type="EMBL" id="LOWA01000055">
    <property type="protein sequence ID" value="KVE24211.1"/>
    <property type="molecule type" value="Genomic_DNA"/>
</dbReference>
<evidence type="ECO:0000256" key="1">
    <source>
        <dbReference type="SAM" id="Phobius"/>
    </source>
</evidence>
<dbReference type="AlphaFoldDB" id="A0A103DXH9"/>
<protein>
    <submittedName>
        <fullName evidence="2">Uncharacterized protein</fullName>
    </submittedName>
</protein>
<feature type="transmembrane region" description="Helical" evidence="1">
    <location>
        <begin position="52"/>
        <end position="70"/>
    </location>
</feature>
<dbReference type="Proteomes" id="UP000062788">
    <property type="component" value="Unassembled WGS sequence"/>
</dbReference>
<organism evidence="2 4">
    <name type="scientific">Burkholderia singularis</name>
    <dbReference type="NCBI Taxonomy" id="1503053"/>
    <lineage>
        <taxon>Bacteria</taxon>
        <taxon>Pseudomonadati</taxon>
        <taxon>Pseudomonadota</taxon>
        <taxon>Betaproteobacteria</taxon>
        <taxon>Burkholderiales</taxon>
        <taxon>Burkholderiaceae</taxon>
        <taxon>Burkholderia</taxon>
        <taxon>pseudomallei group</taxon>
    </lineage>
</organism>
<proteinExistence type="predicted"/>